<name>A0A897MZD7_9EURY</name>
<dbReference type="Proteomes" id="UP000663525">
    <property type="component" value="Chromosome"/>
</dbReference>
<evidence type="ECO:0000313" key="3">
    <source>
        <dbReference type="Proteomes" id="UP000663525"/>
    </source>
</evidence>
<dbReference type="AlphaFoldDB" id="A0A897MZD7"/>
<accession>A0A897MZD7</accession>
<evidence type="ECO:0000313" key="2">
    <source>
        <dbReference type="EMBL" id="QSG05358.1"/>
    </source>
</evidence>
<protein>
    <submittedName>
        <fullName evidence="2">Uncharacterized protein</fullName>
    </submittedName>
</protein>
<dbReference type="EMBL" id="CP064787">
    <property type="protein sequence ID" value="QSG05358.1"/>
    <property type="molecule type" value="Genomic_DNA"/>
</dbReference>
<proteinExistence type="predicted"/>
<feature type="region of interest" description="Disordered" evidence="1">
    <location>
        <begin position="1"/>
        <end position="23"/>
    </location>
</feature>
<gene>
    <name evidence="2" type="ORF">HSR121_1011</name>
</gene>
<reference evidence="2" key="1">
    <citation type="submission" date="2020-11" db="EMBL/GenBank/DDBJ databases">
        <title>Carbohydrate-dependent, anaerobic sulfur respiration: A novel catabolism in halophilic archaea.</title>
        <authorList>
            <person name="Sorokin D.Y."/>
            <person name="Messina E."/>
            <person name="Smedile F."/>
            <person name="La Cono V."/>
            <person name="Hallsworth J.E."/>
            <person name="Yakimov M.M."/>
        </authorList>
    </citation>
    <scope>NUCLEOTIDE SEQUENCE</scope>
    <source>
        <strain evidence="2">HSR12-1</strain>
    </source>
</reference>
<organism evidence="2 3">
    <name type="scientific">Halapricum desulfuricans</name>
    <dbReference type="NCBI Taxonomy" id="2841257"/>
    <lineage>
        <taxon>Archaea</taxon>
        <taxon>Methanobacteriati</taxon>
        <taxon>Methanobacteriota</taxon>
        <taxon>Stenosarchaea group</taxon>
        <taxon>Halobacteria</taxon>
        <taxon>Halobacteriales</taxon>
        <taxon>Haloarculaceae</taxon>
        <taxon>Halapricum</taxon>
    </lineage>
</organism>
<sequence length="46" mass="5182">MTFGPLRESGGVSRTGRDRDRPHGALARAMAKWLDKDMQQADLRPE</sequence>
<evidence type="ECO:0000256" key="1">
    <source>
        <dbReference type="SAM" id="MobiDB-lite"/>
    </source>
</evidence>